<keyword evidence="4" id="KW-0808">Transferase</keyword>
<feature type="compositionally biased region" description="Acidic residues" evidence="10">
    <location>
        <begin position="455"/>
        <end position="467"/>
    </location>
</feature>
<dbReference type="GO" id="GO:0004168">
    <property type="term" value="F:dolichol kinase activity"/>
    <property type="evidence" value="ECO:0007669"/>
    <property type="project" value="UniProtKB-EC"/>
</dbReference>
<name>A0A9P6QK25_9FUNG</name>
<keyword evidence="5 11" id="KW-0812">Transmembrane</keyword>
<dbReference type="EMBL" id="JAAAJB010000033">
    <property type="protein sequence ID" value="KAG0269139.1"/>
    <property type="molecule type" value="Genomic_DNA"/>
</dbReference>
<feature type="region of interest" description="Disordered" evidence="10">
    <location>
        <begin position="1"/>
        <end position="93"/>
    </location>
</feature>
<dbReference type="EC" id="2.7.1.108" evidence="3"/>
<feature type="compositionally biased region" description="Low complexity" evidence="10">
    <location>
        <begin position="234"/>
        <end position="248"/>
    </location>
</feature>
<feature type="transmembrane region" description="Helical" evidence="11">
    <location>
        <begin position="779"/>
        <end position="797"/>
    </location>
</feature>
<sequence length="1316" mass="142087">MTIGREAQAGTIGDPSASTSLSHKPSSKERSITRMASLPSSASSSSIDSTATLLDHHSHSHSGPDRTQPSDMSDMDQQEDHDDSDLGLCPTLSSASSLPLLSRSLGSTLLPSADIAPHTSASEASDKDIPKQDAFTLDASSNRHLFKDEKDQEPTSCWSADRGSSSPVEATNTTTVFSPSSSIISTTASTTATATAPTQGRSSPSRTPVAPLTPISKPASPSLSPPPPPPLPPSSSSLPLTTATAPSPIRGNGDSIQKSVSSTTASSPLGLGLLLPITSAHPSHHHHTHAGNNASPTTPATGSTSATASSGAMNSLAKKRQLNLLRVRIERGLVVSMALLAAYRIMALQESTLFDILSTNTTSLLPGGVIGGYTWSSQQPQQQPGVAPMAAALVSNSGKTLVKNAFALGAALLLLVAIHALVLQTHDHRIEFSLHNKILPLQPITKRSSRLFKDADDDEDDDDESEDDTRMTKEEWLEQEALAQTQTGHHPSHLLHPPAFHSSQSHYYGVQPGDDWTHARQQRTTRSLNWRVFGTEPHWYRKGADSGSIFATILVPVALISKFHHVIQEHVLAGTQLSLSDYKTLEALLCSLSLSLTFGFSILVHMGLLKLFEDHRDLLSPRSKESAMFAENGTMLDSLYLLPEAVAQATSTGARIGGGSSLSPSSSLYPRQKYLHSPEASMGPSPAPSTTISAAATPSTRSINSSPVLSATGLAQQPFSPSSSSLAWSASERPMLQRSVSTESQQDNLVFSSDQLMIHPSLLVGTSETEAHNEREEKWILALGVGGAYTFGLVLLTRFQWLPGLERTSAGMVLLTQSVFQLLMLFSANFFKRSFTFGEMVVLVQAVTLMVHETLIMYFGQDGLFARSIHHHSKGNEHHGQQQQQQHQQPELMPGSFHSPQFMFMLTLIVGMMVIGLLLSPLLVYCRRLAQLPRKGQTSINMRRRGLKQRVAAAGVYLGTMVIVAGVIMPQTSKVLGQNPFQWLVDFMLMTTVDWTGMWAQMNWRANAMLFGPNSTATLAAAEGLGEGGWSLMELLLSIGWRRALLCLYWVSGITMSILFLEWMKTSARRRAIMGSLNNRRKFYHALAVIMFTPGFLFDKPFMHLAFSVAVASMVFLEYIRYFAVYPIGKEIHLFLVGFLDDRDRGPIILSHLYLLIGCAAPVWLAGQDVLAGLSGIFALGFGDAMASIVGRRWGRHRWPGTVKTVEGTAAFVASILLAAGVIQVLLWLFVQDQTLSPVLDGLIRMQIPPGLAAVMAESESHGMVLRVLGTMVLGAIGAIARYGLAVSGAAMLEAVSEQNDNLVIPVAMLAVVWLL</sequence>
<dbReference type="PANTHER" id="PTHR13205:SF15">
    <property type="entry name" value="DOLICHOL KINASE"/>
    <property type="match status" value="1"/>
</dbReference>
<dbReference type="Proteomes" id="UP000807716">
    <property type="component" value="Unassembled WGS sequence"/>
</dbReference>
<evidence type="ECO:0000256" key="5">
    <source>
        <dbReference type="ARBA" id="ARBA00022692"/>
    </source>
</evidence>
<keyword evidence="13" id="KW-1185">Reference proteome</keyword>
<feature type="transmembrane region" description="Helical" evidence="11">
    <location>
        <begin position="1082"/>
        <end position="1098"/>
    </location>
</feature>
<evidence type="ECO:0000256" key="1">
    <source>
        <dbReference type="ARBA" id="ARBA00004477"/>
    </source>
</evidence>
<evidence type="ECO:0000256" key="11">
    <source>
        <dbReference type="SAM" id="Phobius"/>
    </source>
</evidence>
<feature type="transmembrane region" description="Helical" evidence="11">
    <location>
        <begin position="1171"/>
        <end position="1190"/>
    </location>
</feature>
<evidence type="ECO:0000256" key="9">
    <source>
        <dbReference type="ARBA" id="ARBA00023136"/>
    </source>
</evidence>
<evidence type="ECO:0000256" key="7">
    <source>
        <dbReference type="ARBA" id="ARBA00022824"/>
    </source>
</evidence>
<accession>A0A9P6QK25</accession>
<reference evidence="12" key="1">
    <citation type="journal article" date="2020" name="Fungal Divers.">
        <title>Resolving the Mortierellaceae phylogeny through synthesis of multi-gene phylogenetics and phylogenomics.</title>
        <authorList>
            <person name="Vandepol N."/>
            <person name="Liber J."/>
            <person name="Desiro A."/>
            <person name="Na H."/>
            <person name="Kennedy M."/>
            <person name="Barry K."/>
            <person name="Grigoriev I.V."/>
            <person name="Miller A.N."/>
            <person name="O'Donnell K."/>
            <person name="Stajich J.E."/>
            <person name="Bonito G."/>
        </authorList>
    </citation>
    <scope>NUCLEOTIDE SEQUENCE</scope>
    <source>
        <strain evidence="12">BC1065</strain>
    </source>
</reference>
<keyword evidence="9 11" id="KW-0472">Membrane</keyword>
<evidence type="ECO:0000256" key="10">
    <source>
        <dbReference type="SAM" id="MobiDB-lite"/>
    </source>
</evidence>
<dbReference type="GO" id="GO:0043048">
    <property type="term" value="P:dolichyl monophosphate biosynthetic process"/>
    <property type="evidence" value="ECO:0007669"/>
    <property type="project" value="TreeGrafter"/>
</dbReference>
<feature type="compositionally biased region" description="Low complexity" evidence="10">
    <location>
        <begin position="294"/>
        <end position="312"/>
    </location>
</feature>
<evidence type="ECO:0000313" key="12">
    <source>
        <dbReference type="EMBL" id="KAG0269139.1"/>
    </source>
</evidence>
<evidence type="ECO:0000256" key="8">
    <source>
        <dbReference type="ARBA" id="ARBA00022989"/>
    </source>
</evidence>
<protein>
    <recommendedName>
        <fullName evidence="3">dolichol kinase</fullName>
        <ecNumber evidence="3">2.7.1.108</ecNumber>
    </recommendedName>
</protein>
<feature type="compositionally biased region" description="Low complexity" evidence="10">
    <location>
        <begin position="36"/>
        <end position="53"/>
    </location>
</feature>
<feature type="region of interest" description="Disordered" evidence="10">
    <location>
        <begin position="450"/>
        <end position="471"/>
    </location>
</feature>
<dbReference type="InterPro" id="IPR032974">
    <property type="entry name" value="Polypren_kinase"/>
</dbReference>
<feature type="transmembrane region" description="Helical" evidence="11">
    <location>
        <begin position="809"/>
        <end position="828"/>
    </location>
</feature>
<dbReference type="PANTHER" id="PTHR13205">
    <property type="entry name" value="TRANSMEMBRANE PROTEIN 15-RELATED"/>
    <property type="match status" value="1"/>
</dbReference>
<feature type="transmembrane region" description="Helical" evidence="11">
    <location>
        <begin position="902"/>
        <end position="925"/>
    </location>
</feature>
<comment type="caution">
    <text evidence="12">The sequence shown here is derived from an EMBL/GenBank/DDBJ whole genome shotgun (WGS) entry which is preliminary data.</text>
</comment>
<feature type="compositionally biased region" description="Low complexity" evidence="10">
    <location>
        <begin position="173"/>
        <end position="198"/>
    </location>
</feature>
<feature type="transmembrane region" description="Helical" evidence="11">
    <location>
        <begin position="840"/>
        <end position="860"/>
    </location>
</feature>
<feature type="compositionally biased region" description="Low complexity" evidence="10">
    <location>
        <begin position="688"/>
        <end position="699"/>
    </location>
</feature>
<dbReference type="GO" id="GO:0005789">
    <property type="term" value="C:endoplasmic reticulum membrane"/>
    <property type="evidence" value="ECO:0007669"/>
    <property type="project" value="UniProtKB-SubCell"/>
</dbReference>
<evidence type="ECO:0000256" key="2">
    <source>
        <dbReference type="ARBA" id="ARBA00010794"/>
    </source>
</evidence>
<keyword evidence="6" id="KW-0418">Kinase</keyword>
<feature type="transmembrane region" description="Helical" evidence="11">
    <location>
        <begin position="951"/>
        <end position="969"/>
    </location>
</feature>
<feature type="transmembrane region" description="Helical" evidence="11">
    <location>
        <begin position="405"/>
        <end position="423"/>
    </location>
</feature>
<feature type="compositionally biased region" description="Acidic residues" evidence="10">
    <location>
        <begin position="73"/>
        <end position="85"/>
    </location>
</feature>
<feature type="region of interest" description="Disordered" evidence="10">
    <location>
        <begin position="110"/>
        <end position="263"/>
    </location>
</feature>
<keyword evidence="8 11" id="KW-1133">Transmembrane helix</keyword>
<feature type="transmembrane region" description="Helical" evidence="11">
    <location>
        <begin position="587"/>
        <end position="612"/>
    </location>
</feature>
<feature type="region of interest" description="Disordered" evidence="10">
    <location>
        <begin position="676"/>
        <end position="699"/>
    </location>
</feature>
<evidence type="ECO:0000256" key="3">
    <source>
        <dbReference type="ARBA" id="ARBA00012132"/>
    </source>
</evidence>
<comment type="similarity">
    <text evidence="2">Belongs to the polyprenol kinase family.</text>
</comment>
<proteinExistence type="inferred from homology"/>
<feature type="transmembrane region" description="Helical" evidence="11">
    <location>
        <begin position="549"/>
        <end position="567"/>
    </location>
</feature>
<feature type="transmembrane region" description="Helical" evidence="11">
    <location>
        <begin position="1146"/>
        <end position="1165"/>
    </location>
</feature>
<evidence type="ECO:0000256" key="4">
    <source>
        <dbReference type="ARBA" id="ARBA00022679"/>
    </source>
</evidence>
<dbReference type="OrthoDB" id="377083at2759"/>
<feature type="transmembrane region" description="Helical" evidence="11">
    <location>
        <begin position="1104"/>
        <end position="1125"/>
    </location>
</feature>
<feature type="compositionally biased region" description="Pro residues" evidence="10">
    <location>
        <begin position="223"/>
        <end position="233"/>
    </location>
</feature>
<keyword evidence="7" id="KW-0256">Endoplasmic reticulum</keyword>
<evidence type="ECO:0000256" key="6">
    <source>
        <dbReference type="ARBA" id="ARBA00022777"/>
    </source>
</evidence>
<feature type="compositionally biased region" description="Polar residues" evidence="10">
    <location>
        <begin position="154"/>
        <end position="172"/>
    </location>
</feature>
<comment type="subcellular location">
    <subcellularLocation>
        <location evidence="1">Endoplasmic reticulum membrane</location>
        <topology evidence="1">Multi-pass membrane protein</topology>
    </subcellularLocation>
</comment>
<feature type="transmembrane region" description="Helical" evidence="11">
    <location>
        <begin position="1210"/>
        <end position="1231"/>
    </location>
</feature>
<evidence type="ECO:0000313" key="13">
    <source>
        <dbReference type="Proteomes" id="UP000807716"/>
    </source>
</evidence>
<feature type="transmembrane region" description="Helical" evidence="11">
    <location>
        <begin position="1040"/>
        <end position="1061"/>
    </location>
</feature>
<organism evidence="12 13">
    <name type="scientific">Actinomortierella ambigua</name>
    <dbReference type="NCBI Taxonomy" id="1343610"/>
    <lineage>
        <taxon>Eukaryota</taxon>
        <taxon>Fungi</taxon>
        <taxon>Fungi incertae sedis</taxon>
        <taxon>Mucoromycota</taxon>
        <taxon>Mortierellomycotina</taxon>
        <taxon>Mortierellomycetes</taxon>
        <taxon>Mortierellales</taxon>
        <taxon>Mortierellaceae</taxon>
        <taxon>Actinomortierella</taxon>
    </lineage>
</organism>
<feature type="region of interest" description="Disordered" evidence="10">
    <location>
        <begin position="279"/>
        <end position="313"/>
    </location>
</feature>
<gene>
    <name evidence="12" type="ORF">DFQ27_004712</name>
</gene>
<feature type="transmembrane region" description="Helical" evidence="11">
    <location>
        <begin position="1264"/>
        <end position="1285"/>
    </location>
</feature>